<dbReference type="Pfam" id="PF02620">
    <property type="entry name" value="YceD"/>
    <property type="match status" value="1"/>
</dbReference>
<comment type="caution">
    <text evidence="1">The sequence shown here is derived from an EMBL/GenBank/DDBJ whole genome shotgun (WGS) entry which is preliminary data.</text>
</comment>
<dbReference type="PANTHER" id="PTHR34374">
    <property type="entry name" value="LARGE RIBOSOMAL RNA SUBUNIT ACCUMULATION PROTEIN YCED HOMOLOG 1, CHLOROPLASTIC"/>
    <property type="match status" value="1"/>
</dbReference>
<accession>A0ABW5XDX0</accession>
<dbReference type="RefSeq" id="WP_377464424.1">
    <property type="nucleotide sequence ID" value="NZ_JBHUOP010000001.1"/>
</dbReference>
<proteinExistence type="predicted"/>
<sequence length="163" mass="17708">MREVSLDLQASDGFGTVVIGIPQDSPIEVDARLESVVEGVLVSGTIAGEAVGECARCLDEVVYDIDASFSELFFYPERAKVAQEEAEEDAEIVVLEDDQIDLEPLLRDSVVFALPFQPLCSPDCPGLCSECGVRLADEEGHAHEARGPMWSSLQSLFNETKES</sequence>
<gene>
    <name evidence="1" type="ORF">ACFSYH_00345</name>
</gene>
<organism evidence="1 2">
    <name type="scientific">Populibacterium corticicola</name>
    <dbReference type="NCBI Taxonomy" id="1812826"/>
    <lineage>
        <taxon>Bacteria</taxon>
        <taxon>Bacillati</taxon>
        <taxon>Actinomycetota</taxon>
        <taxon>Actinomycetes</taxon>
        <taxon>Micrococcales</taxon>
        <taxon>Jonesiaceae</taxon>
        <taxon>Populibacterium</taxon>
    </lineage>
</organism>
<reference evidence="2" key="1">
    <citation type="journal article" date="2019" name="Int. J. Syst. Evol. Microbiol.">
        <title>The Global Catalogue of Microorganisms (GCM) 10K type strain sequencing project: providing services to taxonomists for standard genome sequencing and annotation.</title>
        <authorList>
            <consortium name="The Broad Institute Genomics Platform"/>
            <consortium name="The Broad Institute Genome Sequencing Center for Infectious Disease"/>
            <person name="Wu L."/>
            <person name="Ma J."/>
        </authorList>
    </citation>
    <scope>NUCLEOTIDE SEQUENCE [LARGE SCALE GENOMIC DNA]</scope>
    <source>
        <strain evidence="2">KCTC 33576</strain>
    </source>
</reference>
<evidence type="ECO:0000313" key="2">
    <source>
        <dbReference type="Proteomes" id="UP001597391"/>
    </source>
</evidence>
<name>A0ABW5XDX0_9MICO</name>
<dbReference type="EMBL" id="JBHUOP010000001">
    <property type="protein sequence ID" value="MFD2839023.1"/>
    <property type="molecule type" value="Genomic_DNA"/>
</dbReference>
<keyword evidence="2" id="KW-1185">Reference proteome</keyword>
<evidence type="ECO:0000313" key="1">
    <source>
        <dbReference type="EMBL" id="MFD2839023.1"/>
    </source>
</evidence>
<dbReference type="InterPro" id="IPR003772">
    <property type="entry name" value="YceD"/>
</dbReference>
<dbReference type="PANTHER" id="PTHR34374:SF1">
    <property type="entry name" value="LARGE RIBOSOMAL RNA SUBUNIT ACCUMULATION PROTEIN YCED HOMOLOG 1, CHLOROPLASTIC"/>
    <property type="match status" value="1"/>
</dbReference>
<protein>
    <submittedName>
        <fullName evidence="1">YceD family protein</fullName>
    </submittedName>
</protein>
<dbReference type="Proteomes" id="UP001597391">
    <property type="component" value="Unassembled WGS sequence"/>
</dbReference>